<dbReference type="PRINTS" id="PR01179">
    <property type="entry name" value="ODADCRBXLASE"/>
</dbReference>
<dbReference type="GO" id="GO:0005737">
    <property type="term" value="C:cytoplasm"/>
    <property type="evidence" value="ECO:0007669"/>
    <property type="project" value="TreeGrafter"/>
</dbReference>
<feature type="modified residue" description="N6-(pyridoxal phosphate)lysine" evidence="11">
    <location>
        <position position="69"/>
    </location>
</feature>
<dbReference type="PRINTS" id="PR01182">
    <property type="entry name" value="ORNDCRBXLASE"/>
</dbReference>
<evidence type="ECO:0000256" key="1">
    <source>
        <dbReference type="ARBA" id="ARBA00001933"/>
    </source>
</evidence>
<comment type="pathway">
    <text evidence="6">Amine and polyamine biosynthesis; putrescine biosynthesis via L-ornithine pathway; putrescine from L-ornithine: step 1/1.</text>
</comment>
<feature type="active site" description="Proton donor" evidence="11">
    <location>
        <position position="342"/>
    </location>
</feature>
<dbReference type="InterPro" id="IPR029066">
    <property type="entry name" value="PLP-binding_barrel"/>
</dbReference>
<comment type="subunit">
    <text evidence="9">Homodimer. Only the dimer is catalytically active, as the active sites are constructed of residues from both monomers.</text>
</comment>
<dbReference type="GO" id="GO:0033387">
    <property type="term" value="P:putrescine biosynthetic process from arginine, via ornithine"/>
    <property type="evidence" value="ECO:0007669"/>
    <property type="project" value="TreeGrafter"/>
</dbReference>
<evidence type="ECO:0000256" key="4">
    <source>
        <dbReference type="ARBA" id="ARBA00023115"/>
    </source>
</evidence>
<comment type="cofactor">
    <cofactor evidence="1 11">
        <name>pyridoxal 5'-phosphate</name>
        <dbReference type="ChEBI" id="CHEBI:597326"/>
    </cofactor>
</comment>
<evidence type="ECO:0000256" key="7">
    <source>
        <dbReference type="ARBA" id="ARBA00034138"/>
    </source>
</evidence>
<comment type="catalytic activity">
    <reaction evidence="10">
        <text>L-ornithine + H(+) = putrescine + CO2</text>
        <dbReference type="Rhea" id="RHEA:22964"/>
        <dbReference type="ChEBI" id="CHEBI:15378"/>
        <dbReference type="ChEBI" id="CHEBI:16526"/>
        <dbReference type="ChEBI" id="CHEBI:46911"/>
        <dbReference type="ChEBI" id="CHEBI:326268"/>
        <dbReference type="EC" id="4.1.1.17"/>
    </reaction>
</comment>
<gene>
    <name evidence="13" type="primary">ODC1_1</name>
    <name evidence="13" type="ORF">FJT64_013136</name>
</gene>
<dbReference type="SUPFAM" id="SSF50621">
    <property type="entry name" value="Alanine racemase C-terminal domain-like"/>
    <property type="match status" value="1"/>
</dbReference>
<dbReference type="InterPro" id="IPR022644">
    <property type="entry name" value="De-COase2_N"/>
</dbReference>
<evidence type="ECO:0000256" key="11">
    <source>
        <dbReference type="PIRSR" id="PIRSR600183-50"/>
    </source>
</evidence>
<keyword evidence="4" id="KW-0620">Polyamine biosynthesis</keyword>
<dbReference type="GO" id="GO:0004586">
    <property type="term" value="F:ornithine decarboxylase activity"/>
    <property type="evidence" value="ECO:0007669"/>
    <property type="project" value="UniProtKB-EC"/>
</dbReference>
<dbReference type="PANTHER" id="PTHR11482:SF6">
    <property type="entry name" value="ORNITHINE DECARBOXYLASE 1-RELATED"/>
    <property type="match status" value="1"/>
</dbReference>
<evidence type="ECO:0000256" key="9">
    <source>
        <dbReference type="ARBA" id="ARBA00046672"/>
    </source>
</evidence>
<feature type="domain" description="Orn/DAP/Arg decarboxylase 2 N-terminal" evidence="12">
    <location>
        <begin position="46"/>
        <end position="279"/>
    </location>
</feature>
<evidence type="ECO:0000313" key="14">
    <source>
        <dbReference type="Proteomes" id="UP000440578"/>
    </source>
</evidence>
<evidence type="ECO:0000256" key="2">
    <source>
        <dbReference type="ARBA" id="ARBA00008872"/>
    </source>
</evidence>
<evidence type="ECO:0000259" key="12">
    <source>
        <dbReference type="Pfam" id="PF02784"/>
    </source>
</evidence>
<dbReference type="FunFam" id="3.20.20.10:FF:000005">
    <property type="entry name" value="Ornithine decarboxylase"/>
    <property type="match status" value="1"/>
</dbReference>
<dbReference type="PROSITE" id="PS00878">
    <property type="entry name" value="ODR_DC_2_1"/>
    <property type="match status" value="1"/>
</dbReference>
<dbReference type="InterPro" id="IPR000183">
    <property type="entry name" value="Orn/DAP/Arg_de-COase"/>
</dbReference>
<dbReference type="Pfam" id="PF02784">
    <property type="entry name" value="Orn_Arg_deC_N"/>
    <property type="match status" value="1"/>
</dbReference>
<evidence type="ECO:0000256" key="8">
    <source>
        <dbReference type="ARBA" id="ARBA00037173"/>
    </source>
</evidence>
<dbReference type="Proteomes" id="UP000440578">
    <property type="component" value="Unassembled WGS sequence"/>
</dbReference>
<proteinExistence type="inferred from homology"/>
<accession>A0A6A4VDM2</accession>
<dbReference type="InterPro" id="IPR009006">
    <property type="entry name" value="Ala_racemase/Decarboxylase_C"/>
</dbReference>
<evidence type="ECO:0000256" key="5">
    <source>
        <dbReference type="ARBA" id="ARBA00023239"/>
    </source>
</evidence>
<protein>
    <recommendedName>
        <fullName evidence="7">ornithine decarboxylase</fullName>
        <ecNumber evidence="7">4.1.1.17</ecNumber>
    </recommendedName>
</protein>
<dbReference type="SUPFAM" id="SSF51419">
    <property type="entry name" value="PLP-binding barrel"/>
    <property type="match status" value="1"/>
</dbReference>
<dbReference type="CDD" id="cd00622">
    <property type="entry name" value="PLPDE_III_ODC"/>
    <property type="match status" value="1"/>
</dbReference>
<dbReference type="EC" id="4.1.1.17" evidence="7"/>
<dbReference type="PANTHER" id="PTHR11482">
    <property type="entry name" value="ARGININE/DIAMINOPIMELATE/ORNITHINE DECARBOXYLASE"/>
    <property type="match status" value="1"/>
</dbReference>
<keyword evidence="3 11" id="KW-0663">Pyridoxal phosphate</keyword>
<dbReference type="OrthoDB" id="5034579at2759"/>
<comment type="caution">
    <text evidence="13">The sequence shown here is derived from an EMBL/GenBank/DDBJ whole genome shotgun (WGS) entry which is preliminary data.</text>
</comment>
<dbReference type="EMBL" id="VIIS01002111">
    <property type="protein sequence ID" value="KAF0288482.1"/>
    <property type="molecule type" value="Genomic_DNA"/>
</dbReference>
<name>A0A6A4VDM2_AMPAM</name>
<dbReference type="InterPro" id="IPR002433">
    <property type="entry name" value="Orn_de-COase"/>
</dbReference>
<keyword evidence="5" id="KW-0456">Lyase</keyword>
<evidence type="ECO:0000256" key="3">
    <source>
        <dbReference type="ARBA" id="ARBA00022898"/>
    </source>
</evidence>
<keyword evidence="14" id="KW-1185">Reference proteome</keyword>
<evidence type="ECO:0000256" key="6">
    <source>
        <dbReference type="ARBA" id="ARBA00034115"/>
    </source>
</evidence>
<dbReference type="Gene3D" id="2.40.37.10">
    <property type="entry name" value="Lyase, Ornithine Decarboxylase, Chain A, domain 1"/>
    <property type="match status" value="1"/>
</dbReference>
<comment type="function">
    <text evidence="8">Catalyzes the first and rate-limiting step of polyamine biosynthesis that converts ornithine into putrescine, which is the precursor for the polyamines, spermidine and spermine. Polyamines are essential for cell proliferation and are implicated in cellular processes, ranging from DNA replication to apoptosis.</text>
</comment>
<dbReference type="InterPro" id="IPR022653">
    <property type="entry name" value="De-COase2_pyr-phos_BS"/>
</dbReference>
<evidence type="ECO:0000256" key="10">
    <source>
        <dbReference type="ARBA" id="ARBA00049127"/>
    </source>
</evidence>
<dbReference type="AlphaFoldDB" id="A0A6A4VDM2"/>
<reference evidence="13 14" key="1">
    <citation type="submission" date="2019-07" db="EMBL/GenBank/DDBJ databases">
        <title>Draft genome assembly of a fouling barnacle, Amphibalanus amphitrite (Darwin, 1854): The first reference genome for Thecostraca.</title>
        <authorList>
            <person name="Kim W."/>
        </authorList>
    </citation>
    <scope>NUCLEOTIDE SEQUENCE [LARGE SCALE GENOMIC DNA]</scope>
    <source>
        <strain evidence="13">SNU_AA5</strain>
        <tissue evidence="13">Soma without cirri and trophi</tissue>
    </source>
</reference>
<comment type="similarity">
    <text evidence="2">Belongs to the Orn/Lys/Arg decarboxylase class-II family.</text>
</comment>
<evidence type="ECO:0000313" key="13">
    <source>
        <dbReference type="EMBL" id="KAF0288482.1"/>
    </source>
</evidence>
<sequence length="428" mass="46417">MKQNSPQQTAEVMVVDSPTMSPAVCQQLVSKISRETEDAFYLFDVDDVILKYNTWLEKLPRVMPFYAVKCNNHPILLQVLKALGAGFDCASKAEIQTMTEMGVPPEQIIFANPCKPASHLRYAVARDVQLMTFDNETELSKVQTLAPNARLVLRIRVDAEDAQCPLGIKFGAVPSAAPRLLKLAAAQGLNVVGVSFHVGSGCREFAVYERAIRAARLVFDQAAEVGYTLSLLDLGGGFAGERGASLDEAAGYINSALDECFPESQGVTVIAEPGRYMAASAFTLATQVTSVRRAADSVDYYVNDGVYGAFNCILYDHLVCVPRPLEEAPAEGIPATVWGPTCDSMDRICEGCLLPPLEPQSWLVWENMGAYTLSAAGTFNGFPRATVYPVITAKLSEAVRNAVWPLTPMPEPAIQITPLPVEQCVAEN</sequence>
<organism evidence="13 14">
    <name type="scientific">Amphibalanus amphitrite</name>
    <name type="common">Striped barnacle</name>
    <name type="synonym">Balanus amphitrite</name>
    <dbReference type="NCBI Taxonomy" id="1232801"/>
    <lineage>
        <taxon>Eukaryota</taxon>
        <taxon>Metazoa</taxon>
        <taxon>Ecdysozoa</taxon>
        <taxon>Arthropoda</taxon>
        <taxon>Crustacea</taxon>
        <taxon>Multicrustacea</taxon>
        <taxon>Cirripedia</taxon>
        <taxon>Thoracica</taxon>
        <taxon>Thoracicalcarea</taxon>
        <taxon>Balanomorpha</taxon>
        <taxon>Balanoidea</taxon>
        <taxon>Balanidae</taxon>
        <taxon>Amphibalaninae</taxon>
        <taxon>Amphibalanus</taxon>
    </lineage>
</organism>
<dbReference type="Gene3D" id="3.20.20.10">
    <property type="entry name" value="Alanine racemase"/>
    <property type="match status" value="1"/>
</dbReference>